<dbReference type="PANTHER" id="PTHR15526">
    <property type="entry name" value="MUSKELIN"/>
    <property type="match status" value="1"/>
</dbReference>
<dbReference type="RefSeq" id="XP_051445138.1">
    <property type="nucleotide sequence ID" value="XM_051588576.1"/>
</dbReference>
<evidence type="ECO:0000259" key="5">
    <source>
        <dbReference type="Pfam" id="PF24981"/>
    </source>
</evidence>
<dbReference type="InterPro" id="IPR008979">
    <property type="entry name" value="Galactose-bd-like_sf"/>
</dbReference>
<dbReference type="InterPro" id="IPR052456">
    <property type="entry name" value="CTLH_complex_component"/>
</dbReference>
<dbReference type="EMBL" id="MU620914">
    <property type="protein sequence ID" value="KAI8580134.1"/>
    <property type="molecule type" value="Genomic_DNA"/>
</dbReference>
<dbReference type="InterPro" id="IPR010565">
    <property type="entry name" value="Muskelin_N"/>
</dbReference>
<dbReference type="Gene3D" id="2.120.10.80">
    <property type="entry name" value="Kelch-type beta propeller"/>
    <property type="match status" value="2"/>
</dbReference>
<feature type="domain" description="Muskelin N-terminal" evidence="4">
    <location>
        <begin position="9"/>
        <end position="202"/>
    </location>
</feature>
<dbReference type="Gene3D" id="2.60.120.260">
    <property type="entry name" value="Galactose-binding domain-like"/>
    <property type="match status" value="1"/>
</dbReference>
<evidence type="ECO:0008006" key="8">
    <source>
        <dbReference type="Google" id="ProtNLM"/>
    </source>
</evidence>
<dbReference type="InterPro" id="IPR015915">
    <property type="entry name" value="Kelch-typ_b-propeller"/>
</dbReference>
<dbReference type="Proteomes" id="UP001206595">
    <property type="component" value="Unassembled WGS sequence"/>
</dbReference>
<feature type="compositionally biased region" description="Polar residues" evidence="3">
    <location>
        <begin position="425"/>
        <end position="443"/>
    </location>
</feature>
<dbReference type="GeneID" id="75913921"/>
<feature type="compositionally biased region" description="Low complexity" evidence="3">
    <location>
        <begin position="444"/>
        <end position="469"/>
    </location>
</feature>
<protein>
    <recommendedName>
        <fullName evidence="8">Muskelin</fullName>
    </recommendedName>
</protein>
<name>A0AAD5EAX9_UMBRA</name>
<dbReference type="GO" id="GO:0005737">
    <property type="term" value="C:cytoplasm"/>
    <property type="evidence" value="ECO:0007669"/>
    <property type="project" value="TreeGrafter"/>
</dbReference>
<accession>A0AAD5EAX9</accession>
<dbReference type="InterPro" id="IPR056737">
    <property type="entry name" value="Beta-prop_ATRN-MKLN-like"/>
</dbReference>
<proteinExistence type="predicted"/>
<evidence type="ECO:0000259" key="4">
    <source>
        <dbReference type="Pfam" id="PF06588"/>
    </source>
</evidence>
<keyword evidence="7" id="KW-1185">Reference proteome</keyword>
<evidence type="ECO:0000313" key="6">
    <source>
        <dbReference type="EMBL" id="KAI8580134.1"/>
    </source>
</evidence>
<evidence type="ECO:0000256" key="2">
    <source>
        <dbReference type="ARBA" id="ARBA00022737"/>
    </source>
</evidence>
<dbReference type="AlphaFoldDB" id="A0AAD5EAX9"/>
<dbReference type="PROSITE" id="PS50896">
    <property type="entry name" value="LISH"/>
    <property type="match status" value="1"/>
</dbReference>
<organism evidence="6 7">
    <name type="scientific">Umbelopsis ramanniana AG</name>
    <dbReference type="NCBI Taxonomy" id="1314678"/>
    <lineage>
        <taxon>Eukaryota</taxon>
        <taxon>Fungi</taxon>
        <taxon>Fungi incertae sedis</taxon>
        <taxon>Mucoromycota</taxon>
        <taxon>Mucoromycotina</taxon>
        <taxon>Umbelopsidomycetes</taxon>
        <taxon>Umbelopsidales</taxon>
        <taxon>Umbelopsidaceae</taxon>
        <taxon>Umbelopsis</taxon>
    </lineage>
</organism>
<dbReference type="SUPFAM" id="SSF49785">
    <property type="entry name" value="Galactose-binding domain-like"/>
    <property type="match status" value="1"/>
</dbReference>
<dbReference type="Pfam" id="PF06588">
    <property type="entry name" value="Muskelin_N"/>
    <property type="match status" value="1"/>
</dbReference>
<keyword evidence="2" id="KW-0677">Repeat</keyword>
<dbReference type="SUPFAM" id="SSF50965">
    <property type="entry name" value="Galactose oxidase, central domain"/>
    <property type="match status" value="1"/>
</dbReference>
<reference evidence="6" key="2">
    <citation type="journal article" date="2022" name="Proc. Natl. Acad. Sci. U.S.A.">
        <title>Diploid-dominant life cycles characterize the early evolution of Fungi.</title>
        <authorList>
            <person name="Amses K.R."/>
            <person name="Simmons D.R."/>
            <person name="Longcore J.E."/>
            <person name="Mondo S.J."/>
            <person name="Seto K."/>
            <person name="Jeronimo G.H."/>
            <person name="Bonds A.E."/>
            <person name="Quandt C.A."/>
            <person name="Davis W.J."/>
            <person name="Chang Y."/>
            <person name="Federici B.A."/>
            <person name="Kuo A."/>
            <person name="LaButti K."/>
            <person name="Pangilinan J."/>
            <person name="Andreopoulos W."/>
            <person name="Tritt A."/>
            <person name="Riley R."/>
            <person name="Hundley H."/>
            <person name="Johnson J."/>
            <person name="Lipzen A."/>
            <person name="Barry K."/>
            <person name="Lang B.F."/>
            <person name="Cuomo C.A."/>
            <person name="Buchler N.E."/>
            <person name="Grigoriev I.V."/>
            <person name="Spatafora J.W."/>
            <person name="Stajich J.E."/>
            <person name="James T.Y."/>
        </authorList>
    </citation>
    <scope>NUCLEOTIDE SEQUENCE</scope>
    <source>
        <strain evidence="6">AG</strain>
    </source>
</reference>
<dbReference type="PANTHER" id="PTHR15526:SF5">
    <property type="entry name" value="MUSKELIN"/>
    <property type="match status" value="1"/>
</dbReference>
<dbReference type="InterPro" id="IPR006594">
    <property type="entry name" value="LisH"/>
</dbReference>
<reference evidence="6" key="1">
    <citation type="submission" date="2021-06" db="EMBL/GenBank/DDBJ databases">
        <authorList>
            <consortium name="DOE Joint Genome Institute"/>
            <person name="Mondo S.J."/>
            <person name="Amses K.R."/>
            <person name="Simmons D.R."/>
            <person name="Longcore J.E."/>
            <person name="Seto K."/>
            <person name="Alves G.H."/>
            <person name="Bonds A.E."/>
            <person name="Quandt C.A."/>
            <person name="Davis W.J."/>
            <person name="Chang Y."/>
            <person name="Letcher P.M."/>
            <person name="Powell M.J."/>
            <person name="Kuo A."/>
            <person name="Labutti K."/>
            <person name="Pangilinan J."/>
            <person name="Andreopoulos W."/>
            <person name="Tritt A."/>
            <person name="Riley R."/>
            <person name="Hundley H."/>
            <person name="Johnson J."/>
            <person name="Lipzen A."/>
            <person name="Barry K."/>
            <person name="Berbee M.L."/>
            <person name="Buchler N.E."/>
            <person name="Grigoriev I.V."/>
            <person name="Spatafora J.W."/>
            <person name="Stajich J.E."/>
            <person name="James T.Y."/>
        </authorList>
    </citation>
    <scope>NUCLEOTIDE SEQUENCE</scope>
    <source>
        <strain evidence="6">AG</strain>
    </source>
</reference>
<gene>
    <name evidence="6" type="ORF">K450DRAFT_238326</name>
</gene>
<evidence type="ECO:0000256" key="1">
    <source>
        <dbReference type="ARBA" id="ARBA00022441"/>
    </source>
</evidence>
<feature type="domain" description="Attractin/MKLN-like beta-propeller" evidence="5">
    <location>
        <begin position="246"/>
        <end position="426"/>
    </location>
</feature>
<dbReference type="InterPro" id="IPR011043">
    <property type="entry name" value="Gal_Oxase/kelch_b-propeller"/>
</dbReference>
<feature type="region of interest" description="Disordered" evidence="3">
    <location>
        <begin position="424"/>
        <end position="475"/>
    </location>
</feature>
<dbReference type="Pfam" id="PF24981">
    <property type="entry name" value="Beta-prop_ATRN-LZTR1"/>
    <property type="match status" value="1"/>
</dbReference>
<evidence type="ECO:0000256" key="3">
    <source>
        <dbReference type="SAM" id="MobiDB-lite"/>
    </source>
</evidence>
<sequence length="760" mass="87151">MSVNQALLQTLPYSIWDFSSHSASYHPRNIMENSPMDQSSRWSSGTNNQMQYITLKLDRPAIVHSVTFGKFHKVHVCNLKEFKVLGGATPNKLTELVHSGLRNDNEPETFALKHTANNVIFPIQYIKIVPLMAWGANFNFSIWFIELKGIMNPDIVNRAQIEYEQCQEMQTIRLCLKHFRERNMTEVFNALSRQTNVQLEDPLLTDLHRALVLEANYPEAERIIAQASKAGLFESYLKECDYTPLWHCIDTDQSSPSVRGGHQMCIDVEGGLIYLLGGWNGKMDLSDFWCYNIRQRQWTMISSNTANEGGPGPRSCHKICFDPSTRSIFVLGRYVESQARLEANLNPDFYQYLTHINQWVKISDNTSNDGGPDLIYDHQMCMDTEKQMLYVFGGRTVHPDTNQHNYSGLYRYNANMNSWKLLRSDVSSHSPPTPPHENNNGTEAATTSPGASTLSPAASSPSIPSPLLTQHGMRHDQPATLKSRVGHSMLYDPVSRLLYIFAGQRLKDYLSDFYAYSLDRDEVIEISRDYSRQAGPDAGFTQRATMDAEKQEIYILSGYMKVKGHDTVKNSFWVYDIRTNVWKKVYQNEAINDDNQRIVNETEPCPRYAHQLVYDHINKVQYLFGGNPGDKKDITKRLDDFWELRLHRPNSQDILRKCLFQIRAQHFMELCEADSDGGNSGLPALQYLQNELSQVVDHKNPKESTEFRQLSTNLVMGMANGKSKTDFANARNRLYEHLLSYFPKHMKQPDESLIDTMRIV</sequence>
<keyword evidence="1" id="KW-0880">Kelch repeat</keyword>
<evidence type="ECO:0000313" key="7">
    <source>
        <dbReference type="Proteomes" id="UP001206595"/>
    </source>
</evidence>
<comment type="caution">
    <text evidence="6">The sequence shown here is derived from an EMBL/GenBank/DDBJ whole genome shotgun (WGS) entry which is preliminary data.</text>
</comment>